<proteinExistence type="predicted"/>
<sequence length="108" mass="11542">MRVFLKDILAKRGVDLKQRVKVAMVDQGGDMAAACRDGGIENPICKAHQLNSTTGKVIKHESVDPIVKTGRVTVKGHRKSPMLKKVLGCVSKAAGELVASVVPMTYTG</sequence>
<protein>
    <submittedName>
        <fullName evidence="1">Uncharacterized protein</fullName>
    </submittedName>
</protein>
<evidence type="ECO:0000313" key="1">
    <source>
        <dbReference type="EMBL" id="CEM46720.1"/>
    </source>
</evidence>
<name>A0A0G4HQQ0_9ALVE</name>
<dbReference type="VEuPathDB" id="CryptoDB:Cvel_30424"/>
<dbReference type="EMBL" id="CDMZ01003533">
    <property type="protein sequence ID" value="CEM46720.1"/>
    <property type="molecule type" value="Genomic_DNA"/>
</dbReference>
<dbReference type="AlphaFoldDB" id="A0A0G4HQQ0"/>
<gene>
    <name evidence="1" type="ORF">Cvel_30424</name>
</gene>
<organism evidence="1">
    <name type="scientific">Chromera velia CCMP2878</name>
    <dbReference type="NCBI Taxonomy" id="1169474"/>
    <lineage>
        <taxon>Eukaryota</taxon>
        <taxon>Sar</taxon>
        <taxon>Alveolata</taxon>
        <taxon>Colpodellida</taxon>
        <taxon>Chromeraceae</taxon>
        <taxon>Chromera</taxon>
    </lineage>
</organism>
<accession>A0A0G4HQQ0</accession>
<reference evidence="1" key="1">
    <citation type="submission" date="2014-11" db="EMBL/GenBank/DDBJ databases">
        <authorList>
            <person name="Otto D Thomas"/>
            <person name="Naeem Raeece"/>
        </authorList>
    </citation>
    <scope>NUCLEOTIDE SEQUENCE</scope>
</reference>